<proteinExistence type="predicted"/>
<sequence>MRRRPAEWRGMDGWIYIYYSPLRIPDDGLSCEVAWKGAWHWHRLTARGTNRCLVEGLPPGTAGAAGGLNSNWQWVGGLSGELDKRRKIPPGSSGDDRGNPRVWAEGRHCYGRARRVAPRCGGLWSIMRCCPTVGPVSRDQQSRLEAGETGRIRGWSTIGHRVKAVDCGGKQYQGIYPIRPVLGGPRTCQALVELDQPPPEGTKDAMGNRIMILGAWRWQSVSHESPWREHLNQRVRPPTLQ</sequence>
<dbReference type="AlphaFoldDB" id="A0AAV7WP21"/>
<accession>A0AAV7WP21</accession>
<gene>
    <name evidence="1" type="ORF">NDU88_002604</name>
</gene>
<name>A0AAV7WP21_PLEWA</name>
<reference evidence="1" key="1">
    <citation type="journal article" date="2022" name="bioRxiv">
        <title>Sequencing and chromosome-scale assembly of the giantPleurodeles waltlgenome.</title>
        <authorList>
            <person name="Brown T."/>
            <person name="Elewa A."/>
            <person name="Iarovenko S."/>
            <person name="Subramanian E."/>
            <person name="Araus A.J."/>
            <person name="Petzold A."/>
            <person name="Susuki M."/>
            <person name="Suzuki K.-i.T."/>
            <person name="Hayashi T."/>
            <person name="Toyoda A."/>
            <person name="Oliveira C."/>
            <person name="Osipova E."/>
            <person name="Leigh N.D."/>
            <person name="Simon A."/>
            <person name="Yun M.H."/>
        </authorList>
    </citation>
    <scope>NUCLEOTIDE SEQUENCE</scope>
    <source>
        <strain evidence="1">20211129_DDA</strain>
        <tissue evidence="1">Liver</tissue>
    </source>
</reference>
<evidence type="ECO:0000313" key="2">
    <source>
        <dbReference type="Proteomes" id="UP001066276"/>
    </source>
</evidence>
<protein>
    <submittedName>
        <fullName evidence="1">Uncharacterized protein</fullName>
    </submittedName>
</protein>
<dbReference type="EMBL" id="JANPWB010000001">
    <property type="protein sequence ID" value="KAJ1214994.1"/>
    <property type="molecule type" value="Genomic_DNA"/>
</dbReference>
<dbReference type="Proteomes" id="UP001066276">
    <property type="component" value="Chromosome 1_1"/>
</dbReference>
<organism evidence="1 2">
    <name type="scientific">Pleurodeles waltl</name>
    <name type="common">Iberian ribbed newt</name>
    <dbReference type="NCBI Taxonomy" id="8319"/>
    <lineage>
        <taxon>Eukaryota</taxon>
        <taxon>Metazoa</taxon>
        <taxon>Chordata</taxon>
        <taxon>Craniata</taxon>
        <taxon>Vertebrata</taxon>
        <taxon>Euteleostomi</taxon>
        <taxon>Amphibia</taxon>
        <taxon>Batrachia</taxon>
        <taxon>Caudata</taxon>
        <taxon>Salamandroidea</taxon>
        <taxon>Salamandridae</taxon>
        <taxon>Pleurodelinae</taxon>
        <taxon>Pleurodeles</taxon>
    </lineage>
</organism>
<keyword evidence="2" id="KW-1185">Reference proteome</keyword>
<evidence type="ECO:0000313" key="1">
    <source>
        <dbReference type="EMBL" id="KAJ1214994.1"/>
    </source>
</evidence>
<comment type="caution">
    <text evidence="1">The sequence shown here is derived from an EMBL/GenBank/DDBJ whole genome shotgun (WGS) entry which is preliminary data.</text>
</comment>